<dbReference type="Proteomes" id="UP000053424">
    <property type="component" value="Unassembled WGS sequence"/>
</dbReference>
<dbReference type="AlphaFoldDB" id="A0A0C3BW68"/>
<dbReference type="PANTHER" id="PTHR38926">
    <property type="entry name" value="F-BOX DOMAIN CONTAINING PROTEIN, EXPRESSED"/>
    <property type="match status" value="1"/>
</dbReference>
<protein>
    <recommendedName>
        <fullName evidence="1">F-box domain-containing protein</fullName>
    </recommendedName>
</protein>
<dbReference type="Gene3D" id="3.80.10.10">
    <property type="entry name" value="Ribonuclease Inhibitor"/>
    <property type="match status" value="1"/>
</dbReference>
<dbReference type="InterPro" id="IPR036047">
    <property type="entry name" value="F-box-like_dom_sf"/>
</dbReference>
<dbReference type="PANTHER" id="PTHR38926:SF5">
    <property type="entry name" value="F-BOX AND LEUCINE-RICH REPEAT PROTEIN 6"/>
    <property type="match status" value="1"/>
</dbReference>
<dbReference type="Pfam" id="PF12937">
    <property type="entry name" value="F-box-like"/>
    <property type="match status" value="1"/>
</dbReference>
<dbReference type="InterPro" id="IPR032675">
    <property type="entry name" value="LRR_dom_sf"/>
</dbReference>
<feature type="domain" description="F-box" evidence="1">
    <location>
        <begin position="10"/>
        <end position="57"/>
    </location>
</feature>
<keyword evidence="3" id="KW-1185">Reference proteome</keyword>
<dbReference type="EMBL" id="KN831817">
    <property type="protein sequence ID" value="KIM35631.1"/>
    <property type="molecule type" value="Genomic_DNA"/>
</dbReference>
<dbReference type="OrthoDB" id="2269034at2759"/>
<reference evidence="2 3" key="1">
    <citation type="submission" date="2014-04" db="EMBL/GenBank/DDBJ databases">
        <authorList>
            <consortium name="DOE Joint Genome Institute"/>
            <person name="Kuo A."/>
            <person name="Gay G."/>
            <person name="Dore J."/>
            <person name="Kohler A."/>
            <person name="Nagy L.G."/>
            <person name="Floudas D."/>
            <person name="Copeland A."/>
            <person name="Barry K.W."/>
            <person name="Cichocki N."/>
            <person name="Veneault-Fourrey C."/>
            <person name="LaButti K."/>
            <person name="Lindquist E.A."/>
            <person name="Lipzen A."/>
            <person name="Lundell T."/>
            <person name="Morin E."/>
            <person name="Murat C."/>
            <person name="Sun H."/>
            <person name="Tunlid A."/>
            <person name="Henrissat B."/>
            <person name="Grigoriev I.V."/>
            <person name="Hibbett D.S."/>
            <person name="Martin F."/>
            <person name="Nordberg H.P."/>
            <person name="Cantor M.N."/>
            <person name="Hua S.X."/>
        </authorList>
    </citation>
    <scope>NUCLEOTIDE SEQUENCE [LARGE SCALE GENOMIC DNA]</scope>
    <source>
        <strain evidence="3">h7</strain>
    </source>
</reference>
<reference evidence="3" key="2">
    <citation type="submission" date="2015-01" db="EMBL/GenBank/DDBJ databases">
        <title>Evolutionary Origins and Diversification of the Mycorrhizal Mutualists.</title>
        <authorList>
            <consortium name="DOE Joint Genome Institute"/>
            <consortium name="Mycorrhizal Genomics Consortium"/>
            <person name="Kohler A."/>
            <person name="Kuo A."/>
            <person name="Nagy L.G."/>
            <person name="Floudas D."/>
            <person name="Copeland A."/>
            <person name="Barry K.W."/>
            <person name="Cichocki N."/>
            <person name="Veneault-Fourrey C."/>
            <person name="LaButti K."/>
            <person name="Lindquist E.A."/>
            <person name="Lipzen A."/>
            <person name="Lundell T."/>
            <person name="Morin E."/>
            <person name="Murat C."/>
            <person name="Riley R."/>
            <person name="Ohm R."/>
            <person name="Sun H."/>
            <person name="Tunlid A."/>
            <person name="Henrissat B."/>
            <person name="Grigoriev I.V."/>
            <person name="Hibbett D.S."/>
            <person name="Martin F."/>
        </authorList>
    </citation>
    <scope>NUCLEOTIDE SEQUENCE [LARGE SCALE GENOMIC DNA]</scope>
    <source>
        <strain evidence="3">h7</strain>
    </source>
</reference>
<dbReference type="HOGENOM" id="CLU_018544_14_1_1"/>
<evidence type="ECO:0000313" key="3">
    <source>
        <dbReference type="Proteomes" id="UP000053424"/>
    </source>
</evidence>
<proteinExistence type="predicted"/>
<dbReference type="InterPro" id="IPR001810">
    <property type="entry name" value="F-box_dom"/>
</dbReference>
<dbReference type="SUPFAM" id="SSF52047">
    <property type="entry name" value="RNI-like"/>
    <property type="match status" value="1"/>
</dbReference>
<sequence length="445" mass="50226">MNANHDPFVLKLPPEIASHIFLLSMGDLDTPYVFGSVCRGWRQLARSTPQLWSTLAFSPPRRMDSTLMETVPHLVVDWLERSGGLPLSLDVSYFVSNSAGFPQEVLLSIINAVSQHSGRWQDVCFNLPVAYLPVAYLQYLCPISPPKDLQKFSICGTGNADAAVTYTPRFAMNTTGPMEFMVDSIPLMAFDIAWDRLVQLDVWRTSLDGFPELIRGAPLLEKCTLVALFLPTADVSETIIRSPHLRTLELYDLRKDVFTELMNLLELPSLESWSFDSVGEDVITENAISFLRRSNSGLQTLEFYQDQAPSFEDFQRLLQAAPRLQCLKLGGDGLLLDYILEELSTSPSHPTSPTGNNAGFLSKLQSLEFFDCSGLSAWECIPLIFRWPHRKLLSLDIKVDSVIISDEVSSELVQLVDQGIKLRIYDLSIEEDYLQRFRERTECRN</sequence>
<name>A0A0C3BW68_HEBCY</name>
<accession>A0A0C3BW68</accession>
<dbReference type="SUPFAM" id="SSF81383">
    <property type="entry name" value="F-box domain"/>
    <property type="match status" value="1"/>
</dbReference>
<dbReference type="Gene3D" id="1.20.1280.50">
    <property type="match status" value="1"/>
</dbReference>
<evidence type="ECO:0000259" key="1">
    <source>
        <dbReference type="Pfam" id="PF12937"/>
    </source>
</evidence>
<organism evidence="2 3">
    <name type="scientific">Hebeloma cylindrosporum</name>
    <dbReference type="NCBI Taxonomy" id="76867"/>
    <lineage>
        <taxon>Eukaryota</taxon>
        <taxon>Fungi</taxon>
        <taxon>Dikarya</taxon>
        <taxon>Basidiomycota</taxon>
        <taxon>Agaricomycotina</taxon>
        <taxon>Agaricomycetes</taxon>
        <taxon>Agaricomycetidae</taxon>
        <taxon>Agaricales</taxon>
        <taxon>Agaricineae</taxon>
        <taxon>Hymenogastraceae</taxon>
        <taxon>Hebeloma</taxon>
    </lineage>
</organism>
<evidence type="ECO:0000313" key="2">
    <source>
        <dbReference type="EMBL" id="KIM35631.1"/>
    </source>
</evidence>
<gene>
    <name evidence="2" type="ORF">M413DRAFT_32384</name>
</gene>